<dbReference type="InterPro" id="IPR038729">
    <property type="entry name" value="Rad50/SbcC_AAA"/>
</dbReference>
<dbReference type="Gene3D" id="1.10.287.510">
    <property type="entry name" value="Helix hairpin bin"/>
    <property type="match status" value="1"/>
</dbReference>
<dbReference type="GO" id="GO:0016887">
    <property type="term" value="F:ATP hydrolysis activity"/>
    <property type="evidence" value="ECO:0007669"/>
    <property type="project" value="InterPro"/>
</dbReference>
<evidence type="ECO:0000313" key="7">
    <source>
        <dbReference type="Proteomes" id="UP000548787"/>
    </source>
</evidence>
<accession>A0A7W1T709</accession>
<dbReference type="InterPro" id="IPR027417">
    <property type="entry name" value="P-loop_NTPase"/>
</dbReference>
<gene>
    <name evidence="6" type="ORF">HPK16_09500</name>
</gene>
<feature type="coiled-coil region" evidence="4">
    <location>
        <begin position="388"/>
        <end position="450"/>
    </location>
</feature>
<feature type="domain" description="Rad50/SbcC-type AAA" evidence="5">
    <location>
        <begin position="9"/>
        <end position="286"/>
    </location>
</feature>
<dbReference type="SUPFAM" id="SSF52540">
    <property type="entry name" value="P-loop containing nucleoside triphosphate hydrolases"/>
    <property type="match status" value="2"/>
</dbReference>
<dbReference type="GO" id="GO:0006302">
    <property type="term" value="P:double-strand break repair"/>
    <property type="evidence" value="ECO:0007669"/>
    <property type="project" value="InterPro"/>
</dbReference>
<evidence type="ECO:0000256" key="1">
    <source>
        <dbReference type="ARBA" id="ARBA00006930"/>
    </source>
</evidence>
<dbReference type="Gene3D" id="3.40.50.300">
    <property type="entry name" value="P-loop containing nucleotide triphosphate hydrolases"/>
    <property type="match status" value="1"/>
</dbReference>
<comment type="similarity">
    <text evidence="1">Belongs to the SMC family. SbcC subfamily.</text>
</comment>
<proteinExistence type="inferred from homology"/>
<organism evidence="6 7">
    <name type="scientific">Listeria rustica</name>
    <dbReference type="NCBI Taxonomy" id="2713503"/>
    <lineage>
        <taxon>Bacteria</taxon>
        <taxon>Bacillati</taxon>
        <taxon>Bacillota</taxon>
        <taxon>Bacilli</taxon>
        <taxon>Bacillales</taxon>
        <taxon>Listeriaceae</taxon>
        <taxon>Listeria</taxon>
    </lineage>
</organism>
<dbReference type="PANTHER" id="PTHR32114">
    <property type="entry name" value="ABC TRANSPORTER ABCH.3"/>
    <property type="match status" value="1"/>
</dbReference>
<protein>
    <recommendedName>
        <fullName evidence="3">Nuclease SbcCD subunit C</fullName>
    </recommendedName>
</protein>
<dbReference type="Proteomes" id="UP000548787">
    <property type="component" value="Unassembled WGS sequence"/>
</dbReference>
<evidence type="ECO:0000259" key="5">
    <source>
        <dbReference type="Pfam" id="PF13476"/>
    </source>
</evidence>
<dbReference type="RefSeq" id="WP_181676731.1">
    <property type="nucleotide sequence ID" value="NZ_JABJVM010000008.1"/>
</dbReference>
<dbReference type="EMBL" id="JABJVM010000008">
    <property type="protein sequence ID" value="MBA3926577.1"/>
    <property type="molecule type" value="Genomic_DNA"/>
</dbReference>
<evidence type="ECO:0000256" key="4">
    <source>
        <dbReference type="SAM" id="Coils"/>
    </source>
</evidence>
<comment type="caution">
    <text evidence="6">The sequence shown here is derived from an EMBL/GenBank/DDBJ whole genome shotgun (WGS) entry which is preliminary data.</text>
</comment>
<evidence type="ECO:0000313" key="6">
    <source>
        <dbReference type="EMBL" id="MBA3926577.1"/>
    </source>
</evidence>
<dbReference type="PANTHER" id="PTHR32114:SF2">
    <property type="entry name" value="ABC TRANSPORTER ABCH.3"/>
    <property type="match status" value="1"/>
</dbReference>
<keyword evidence="7" id="KW-1185">Reference proteome</keyword>
<comment type="subunit">
    <text evidence="2">Heterodimer of SbcC and SbcD.</text>
</comment>
<keyword evidence="4" id="KW-0175">Coiled coil</keyword>
<evidence type="ECO:0000256" key="3">
    <source>
        <dbReference type="ARBA" id="ARBA00013368"/>
    </source>
</evidence>
<feature type="coiled-coil region" evidence="4">
    <location>
        <begin position="505"/>
        <end position="532"/>
    </location>
</feature>
<sequence>MKNIRLINLKLRNFKGIKEFELASRFEENLAVYGANGTGKTSIFDAFMYLLFDKDSQNKKEFSIKTRDENGEEIHFLEHEVSAVLSIAMKHTELKKVYKEKWTKKTGAIDKEFTGHTTDYYINDVKAKKKEYMDFVSDLIDENTFKMITSPTFFSEQLKWQEQRDVVMTIAGDVTDEEVIQSNPELAELTDLLGARSVEDARKIAIQKRKDVNEQLQNIPVRIDEAARNMPDVSELDQQLLTDEIQALELSKDEKQGELQNIRNGSHAAELMIQKSKIEGELQEIKNRHQSEVYAATNDKRQDMSNLQGKIASAEGVQRSLQDTFETLTKSIETKTHQKAQLEQHWYAKKQETFDEHRATCPTCEQTFPPDKLDQMIANFNNEKAAALEKIVADGQALKEQIESHQNQLDFEEAARKTAKEELQNLCVDLALEQEKLAEMEANATKVENTGDYVTKFQKLEEVRKQIENGAQSSTVRESEVRNEIGSIENDIAALRTDLSKFETISNINARIEELKKEQAELADLFNECEKMVFLTNKFTQAKASLLEGRINDKFELVRFKLFRTLINGGLEECCEVTVNGVPYTSGLNTASRINGGLDIINSLNEHYQVAAPIFIDNRESVTELIKTKSQVISLIVSENDKTLKVSE</sequence>
<reference evidence="6 7" key="1">
    <citation type="submission" date="2020-05" db="EMBL/GenBank/DDBJ databases">
        <authorList>
            <person name="Carlin C.R."/>
        </authorList>
    </citation>
    <scope>NUCLEOTIDE SEQUENCE [LARGE SCALE GENOMIC DNA]</scope>
    <source>
        <strain evidence="6 7">FSL W9-0585</strain>
    </source>
</reference>
<reference evidence="6 7" key="2">
    <citation type="submission" date="2020-08" db="EMBL/GenBank/DDBJ databases">
        <title>Listeria ohnekaius sp. nov. and Listeria portnoyii sp. nov. isolated from non-agricultural and natural environments.</title>
        <authorList>
            <person name="Weller D."/>
            <person name="Belias A.M."/>
            <person name="Liao J."/>
            <person name="Guo S."/>
            <person name="Orsi R.H."/>
            <person name="Wiedmann M."/>
        </authorList>
    </citation>
    <scope>NUCLEOTIDE SEQUENCE [LARGE SCALE GENOMIC DNA]</scope>
    <source>
        <strain evidence="6 7">FSL W9-0585</strain>
    </source>
</reference>
<dbReference type="Pfam" id="PF13476">
    <property type="entry name" value="AAA_23"/>
    <property type="match status" value="1"/>
</dbReference>
<dbReference type="AlphaFoldDB" id="A0A7W1T709"/>
<evidence type="ECO:0000256" key="2">
    <source>
        <dbReference type="ARBA" id="ARBA00011322"/>
    </source>
</evidence>
<name>A0A7W1T709_9LIST</name>
<feature type="coiled-coil region" evidence="4">
    <location>
        <begin position="238"/>
        <end position="288"/>
    </location>
</feature>